<evidence type="ECO:0000256" key="9">
    <source>
        <dbReference type="SAM" id="Phobius"/>
    </source>
</evidence>
<evidence type="ECO:0000256" key="7">
    <source>
        <dbReference type="ARBA" id="ARBA00022989"/>
    </source>
</evidence>
<dbReference type="InterPro" id="IPR050429">
    <property type="entry name" value="PTS_Glucose_EIICBA"/>
</dbReference>
<keyword evidence="8 9" id="KW-0472">Membrane</keyword>
<dbReference type="EMBL" id="CP014342">
    <property type="protein sequence ID" value="AMX83044.1"/>
    <property type="molecule type" value="Genomic_DNA"/>
</dbReference>
<evidence type="ECO:0000256" key="3">
    <source>
        <dbReference type="ARBA" id="ARBA00022475"/>
    </source>
</evidence>
<dbReference type="PANTHER" id="PTHR30009:SF4">
    <property type="entry name" value="PTS SYSTEM N-ACETYLGLUCOSAMINE-SPECIFIC EIICBA COMPONENT"/>
    <property type="match status" value="1"/>
</dbReference>
<keyword evidence="3" id="KW-1003">Cell membrane</keyword>
<evidence type="ECO:0000259" key="10">
    <source>
        <dbReference type="PROSITE" id="PS51103"/>
    </source>
</evidence>
<reference evidence="11 12" key="1">
    <citation type="submission" date="2016-02" db="EMBL/GenBank/DDBJ databases">
        <title>Complete genome sequence of Geobacillus subterraneus KCTC 3922T.</title>
        <authorList>
            <person name="Lee D.-W."/>
            <person name="Lee Y.-J."/>
            <person name="Lee S.-J."/>
            <person name="Park G.-S."/>
            <person name="Lee S.-J."/>
            <person name="Shin J.-H."/>
        </authorList>
    </citation>
    <scope>NUCLEOTIDE SEQUENCE [LARGE SCALE GENOMIC DNA]</scope>
    <source>
        <strain evidence="11 12">KCTC 3922</strain>
    </source>
</reference>
<keyword evidence="12" id="KW-1185">Reference proteome</keyword>
<proteinExistence type="predicted"/>
<keyword evidence="6 9" id="KW-0812">Transmembrane</keyword>
<feature type="transmembrane region" description="Helical" evidence="9">
    <location>
        <begin position="25"/>
        <end position="41"/>
    </location>
</feature>
<evidence type="ECO:0000313" key="12">
    <source>
        <dbReference type="Proteomes" id="UP000076226"/>
    </source>
</evidence>
<evidence type="ECO:0000256" key="8">
    <source>
        <dbReference type="ARBA" id="ARBA00023136"/>
    </source>
</evidence>
<name>A0ABN4NKZ9_9BACL</name>
<keyword evidence="2" id="KW-0813">Transport</keyword>
<evidence type="ECO:0000256" key="4">
    <source>
        <dbReference type="ARBA" id="ARBA00022597"/>
    </source>
</evidence>
<evidence type="ECO:0000256" key="2">
    <source>
        <dbReference type="ARBA" id="ARBA00022448"/>
    </source>
</evidence>
<feature type="transmembrane region" description="Helical" evidence="9">
    <location>
        <begin position="48"/>
        <end position="69"/>
    </location>
</feature>
<gene>
    <name evidence="11" type="ORF">GS3922_04715</name>
</gene>
<dbReference type="InterPro" id="IPR013013">
    <property type="entry name" value="PTS_EIIC_1"/>
</dbReference>
<protein>
    <recommendedName>
        <fullName evidence="10">PTS EIIC type-1 domain-containing protein</fullName>
    </recommendedName>
</protein>
<feature type="domain" description="PTS EIIC type-1" evidence="10">
    <location>
        <begin position="1"/>
        <end position="99"/>
    </location>
</feature>
<dbReference type="PANTHER" id="PTHR30009">
    <property type="entry name" value="CYTOCHROME C-TYPE SYNTHESIS PROTEIN AND PTS TRANSMEMBRANE COMPONENT"/>
    <property type="match status" value="1"/>
</dbReference>
<dbReference type="InterPro" id="IPR003352">
    <property type="entry name" value="PTS_EIIC"/>
</dbReference>
<sequence>MMFGLPAAALAMIAAAKKERRKAVAGALLGVALTSFLTGITEPIEFLFMFLSPLLYVVHAVLTGLSLAVATMLDIHHGFTFSAGAIDFFLNYGITRGAR</sequence>
<evidence type="ECO:0000256" key="6">
    <source>
        <dbReference type="ARBA" id="ARBA00022692"/>
    </source>
</evidence>
<evidence type="ECO:0000313" key="11">
    <source>
        <dbReference type="EMBL" id="AMX83044.1"/>
    </source>
</evidence>
<dbReference type="Proteomes" id="UP000076226">
    <property type="component" value="Chromosome"/>
</dbReference>
<evidence type="ECO:0000256" key="1">
    <source>
        <dbReference type="ARBA" id="ARBA00004651"/>
    </source>
</evidence>
<organism evidence="11 12">
    <name type="scientific">Geobacillus subterraneus</name>
    <dbReference type="NCBI Taxonomy" id="129338"/>
    <lineage>
        <taxon>Bacteria</taxon>
        <taxon>Bacillati</taxon>
        <taxon>Bacillota</taxon>
        <taxon>Bacilli</taxon>
        <taxon>Bacillales</taxon>
        <taxon>Anoxybacillaceae</taxon>
        <taxon>Geobacillus</taxon>
    </lineage>
</organism>
<accession>A0ABN4NKZ9</accession>
<keyword evidence="4" id="KW-0762">Sugar transport</keyword>
<evidence type="ECO:0000256" key="5">
    <source>
        <dbReference type="ARBA" id="ARBA00022683"/>
    </source>
</evidence>
<dbReference type="Pfam" id="PF02378">
    <property type="entry name" value="PTS_EIIC"/>
    <property type="match status" value="1"/>
</dbReference>
<keyword evidence="7 9" id="KW-1133">Transmembrane helix</keyword>
<keyword evidence="5" id="KW-0598">Phosphotransferase system</keyword>
<dbReference type="PROSITE" id="PS51103">
    <property type="entry name" value="PTS_EIIC_TYPE_1"/>
    <property type="match status" value="1"/>
</dbReference>
<comment type="subcellular location">
    <subcellularLocation>
        <location evidence="1">Cell membrane</location>
        <topology evidence="1">Multi-pass membrane protein</topology>
    </subcellularLocation>
</comment>